<dbReference type="InterPro" id="IPR006094">
    <property type="entry name" value="Oxid_FAD_bind_N"/>
</dbReference>
<dbReference type="Proteomes" id="UP000011863">
    <property type="component" value="Chromosome"/>
</dbReference>
<dbReference type="PROSITE" id="PS51387">
    <property type="entry name" value="FAD_PCMH"/>
    <property type="match status" value="1"/>
</dbReference>
<evidence type="ECO:0000259" key="3">
    <source>
        <dbReference type="PROSITE" id="PS51387"/>
    </source>
</evidence>
<protein>
    <submittedName>
        <fullName evidence="4">Putative oxidase</fullName>
    </submittedName>
</protein>
<dbReference type="InterPro" id="IPR016164">
    <property type="entry name" value="FAD-linked_Oxase-like_C"/>
</dbReference>
<proteinExistence type="predicted"/>
<dbReference type="GO" id="GO:0071949">
    <property type="term" value="F:FAD binding"/>
    <property type="evidence" value="ECO:0007669"/>
    <property type="project" value="InterPro"/>
</dbReference>
<keyword evidence="2" id="KW-0274">FAD</keyword>
<dbReference type="InterPro" id="IPR016169">
    <property type="entry name" value="FAD-bd_PCMH_sub2"/>
</dbReference>
<accession>A0A6C7E907</accession>
<evidence type="ECO:0000256" key="1">
    <source>
        <dbReference type="ARBA" id="ARBA00022630"/>
    </source>
</evidence>
<sequence length="294" mass="30422">MDATIEEFAAAVGSEGDVAIAGLGTRGGAVGDARRVVAPAGITRIDAAEMVVECGAATPMVELAAALAEHGQTVALPVSGTVGGALAVGQSDITRLAYGPARDVLLQTHYVSAAGKATKAGGPTVKNVSGFDLCRLLVGAHGTLGFFGDVILRTRPIPRHTRWFTSDRDPMELLAALYRPVSVLWNGTTTWVRLDGDARDVSAAAAAFDLADADGPPELPTAHRWSVAPSTLRDALASSTGSFVAEIGVGIVHHTQPGPVKVPDGPTVALHERIKAQFDPTLRLNPGVELYARA</sequence>
<dbReference type="GO" id="GO:0003824">
    <property type="term" value="F:catalytic activity"/>
    <property type="evidence" value="ECO:0007669"/>
    <property type="project" value="InterPro"/>
</dbReference>
<keyword evidence="1" id="KW-0285">Flavoprotein</keyword>
<dbReference type="PANTHER" id="PTHR11748">
    <property type="entry name" value="D-LACTATE DEHYDROGENASE"/>
    <property type="match status" value="1"/>
</dbReference>
<dbReference type="KEGG" id="aym:YM304_26370"/>
<organism evidence="4 5">
    <name type="scientific">Ilumatobacter coccineus (strain NBRC 103263 / KCTC 29153 / YM16-304)</name>
    <dbReference type="NCBI Taxonomy" id="1313172"/>
    <lineage>
        <taxon>Bacteria</taxon>
        <taxon>Bacillati</taxon>
        <taxon>Actinomycetota</taxon>
        <taxon>Acidimicrobiia</taxon>
        <taxon>Acidimicrobiales</taxon>
        <taxon>Ilumatobacteraceae</taxon>
        <taxon>Ilumatobacter</taxon>
    </lineage>
</organism>
<name>A0A6C7E907_ILUCY</name>
<dbReference type="AlphaFoldDB" id="A0A6C7E907"/>
<feature type="domain" description="FAD-binding PCMH-type" evidence="3">
    <location>
        <begin position="1"/>
        <end position="157"/>
    </location>
</feature>
<evidence type="ECO:0000313" key="4">
    <source>
        <dbReference type="EMBL" id="BAN02951.1"/>
    </source>
</evidence>
<dbReference type="SUPFAM" id="SSF56176">
    <property type="entry name" value="FAD-binding/transporter-associated domain-like"/>
    <property type="match status" value="1"/>
</dbReference>
<keyword evidence="5" id="KW-1185">Reference proteome</keyword>
<dbReference type="Gene3D" id="3.30.465.10">
    <property type="match status" value="1"/>
</dbReference>
<evidence type="ECO:0000256" key="2">
    <source>
        <dbReference type="ARBA" id="ARBA00022827"/>
    </source>
</evidence>
<evidence type="ECO:0000313" key="5">
    <source>
        <dbReference type="Proteomes" id="UP000011863"/>
    </source>
</evidence>
<dbReference type="InterPro" id="IPR016166">
    <property type="entry name" value="FAD-bd_PCMH"/>
</dbReference>
<dbReference type="EMBL" id="AP012057">
    <property type="protein sequence ID" value="BAN02951.1"/>
    <property type="molecule type" value="Genomic_DNA"/>
</dbReference>
<dbReference type="Pfam" id="PF01565">
    <property type="entry name" value="FAD_binding_4"/>
    <property type="match status" value="1"/>
</dbReference>
<reference evidence="4 5" key="1">
    <citation type="journal article" date="2013" name="Int. J. Syst. Evol. Microbiol.">
        <title>Ilumatobacter nonamiense sp. nov. and Ilumatobacter coccineum sp. nov., isolated from seashore sand.</title>
        <authorList>
            <person name="Matsumoto A."/>
            <person name="Kasai H."/>
            <person name="Matsuo Y."/>
            <person name="Shizuri Y."/>
            <person name="Ichikawa N."/>
            <person name="Fujita N."/>
            <person name="Omura S."/>
            <person name="Takahashi Y."/>
        </authorList>
    </citation>
    <scope>NUCLEOTIDE SEQUENCE [LARGE SCALE GENOMIC DNA]</scope>
    <source>
        <strain evidence="5">NBRC 103263 / KCTC 29153 / YM16-304</strain>
    </source>
</reference>
<gene>
    <name evidence="4" type="ORF">YM304_26370</name>
</gene>
<dbReference type="PANTHER" id="PTHR11748:SF103">
    <property type="entry name" value="GLYCOLATE OXIDASE SUBUNIT GLCE"/>
    <property type="match status" value="1"/>
</dbReference>
<dbReference type="InterPro" id="IPR036318">
    <property type="entry name" value="FAD-bd_PCMH-like_sf"/>
</dbReference>
<dbReference type="SUPFAM" id="SSF55103">
    <property type="entry name" value="FAD-linked oxidases, C-terminal domain"/>
    <property type="match status" value="1"/>
</dbReference>